<dbReference type="EMBL" id="SMFZ01000002">
    <property type="protein sequence ID" value="TCK22200.1"/>
    <property type="molecule type" value="Genomic_DNA"/>
</dbReference>
<feature type="compositionally biased region" description="Basic and acidic residues" evidence="1">
    <location>
        <begin position="1"/>
        <end position="14"/>
    </location>
</feature>
<keyword evidence="3" id="KW-1185">Reference proteome</keyword>
<evidence type="ECO:0000313" key="3">
    <source>
        <dbReference type="Proteomes" id="UP000295560"/>
    </source>
</evidence>
<proteinExistence type="predicted"/>
<comment type="caution">
    <text evidence="2">The sequence shown here is derived from an EMBL/GenBank/DDBJ whole genome shotgun (WGS) entry which is preliminary data.</text>
</comment>
<accession>A0A4R1HP84</accession>
<dbReference type="AlphaFoldDB" id="A0A4R1HP84"/>
<feature type="region of interest" description="Disordered" evidence="1">
    <location>
        <begin position="1"/>
        <end position="20"/>
    </location>
</feature>
<dbReference type="Proteomes" id="UP000295560">
    <property type="component" value="Unassembled WGS sequence"/>
</dbReference>
<organism evidence="2 3">
    <name type="scientific">Pseudonocardia endophytica</name>
    <dbReference type="NCBI Taxonomy" id="401976"/>
    <lineage>
        <taxon>Bacteria</taxon>
        <taxon>Bacillati</taxon>
        <taxon>Actinomycetota</taxon>
        <taxon>Actinomycetes</taxon>
        <taxon>Pseudonocardiales</taxon>
        <taxon>Pseudonocardiaceae</taxon>
        <taxon>Pseudonocardia</taxon>
    </lineage>
</organism>
<gene>
    <name evidence="2" type="ORF">EV378_6200</name>
</gene>
<evidence type="ECO:0000313" key="2">
    <source>
        <dbReference type="EMBL" id="TCK22200.1"/>
    </source>
</evidence>
<evidence type="ECO:0000256" key="1">
    <source>
        <dbReference type="SAM" id="MobiDB-lite"/>
    </source>
</evidence>
<reference evidence="2 3" key="1">
    <citation type="submission" date="2019-03" db="EMBL/GenBank/DDBJ databases">
        <title>Sequencing the genomes of 1000 actinobacteria strains.</title>
        <authorList>
            <person name="Klenk H.-P."/>
        </authorList>
    </citation>
    <scope>NUCLEOTIDE SEQUENCE [LARGE SCALE GENOMIC DNA]</scope>
    <source>
        <strain evidence="2 3">DSM 44969</strain>
    </source>
</reference>
<protein>
    <submittedName>
        <fullName evidence="2">Uncharacterized protein</fullName>
    </submittedName>
</protein>
<sequence>MHERTELTVEHLDGWTDETPSAVEPTTICWFDVPADAIA</sequence>
<name>A0A4R1HP84_PSEEN</name>